<organism evidence="1 2">
    <name type="scientific">Nezara viridula</name>
    <name type="common">Southern green stink bug</name>
    <name type="synonym">Cimex viridulus</name>
    <dbReference type="NCBI Taxonomy" id="85310"/>
    <lineage>
        <taxon>Eukaryota</taxon>
        <taxon>Metazoa</taxon>
        <taxon>Ecdysozoa</taxon>
        <taxon>Arthropoda</taxon>
        <taxon>Hexapoda</taxon>
        <taxon>Insecta</taxon>
        <taxon>Pterygota</taxon>
        <taxon>Neoptera</taxon>
        <taxon>Paraneoptera</taxon>
        <taxon>Hemiptera</taxon>
        <taxon>Heteroptera</taxon>
        <taxon>Panheteroptera</taxon>
        <taxon>Pentatomomorpha</taxon>
        <taxon>Pentatomoidea</taxon>
        <taxon>Pentatomidae</taxon>
        <taxon>Pentatominae</taxon>
        <taxon>Nezara</taxon>
    </lineage>
</organism>
<reference evidence="1" key="1">
    <citation type="submission" date="2022-01" db="EMBL/GenBank/DDBJ databases">
        <authorList>
            <person name="King R."/>
        </authorList>
    </citation>
    <scope>NUCLEOTIDE SEQUENCE</scope>
</reference>
<evidence type="ECO:0000313" key="2">
    <source>
        <dbReference type="Proteomes" id="UP001152798"/>
    </source>
</evidence>
<protein>
    <submittedName>
        <fullName evidence="1">Uncharacterized protein</fullName>
    </submittedName>
</protein>
<name>A0A9P0E6T7_NEZVI</name>
<dbReference type="Proteomes" id="UP001152798">
    <property type="component" value="Chromosome 1"/>
</dbReference>
<keyword evidence="2" id="KW-1185">Reference proteome</keyword>
<sequence length="208" mass="25250">MLFAYCYKRKMKIKNHMIKSLSFYNLLIRRNRKCVFIHIMVQLSGIIPHRKRLWEPAVSAKRPDYITSSDHPTARVFSQFQELEKEKDNMFLLLSMEYGKRWREARDSLSKEANVIHLMENDFLFRRYVIRGLLLKKKRNEKVTLFKMKRFENIPSRVQSRRNNQIEHAKESLRDEIIKETEEQLKQDRIAFQKRAILKTENDKINVF</sequence>
<evidence type="ECO:0000313" key="1">
    <source>
        <dbReference type="EMBL" id="CAH1390953.1"/>
    </source>
</evidence>
<gene>
    <name evidence="1" type="ORF">NEZAVI_LOCUS2059</name>
</gene>
<accession>A0A9P0E6T7</accession>
<dbReference type="AlphaFoldDB" id="A0A9P0E6T7"/>
<dbReference type="OrthoDB" id="6614633at2759"/>
<proteinExistence type="predicted"/>
<dbReference type="EMBL" id="OV725077">
    <property type="protein sequence ID" value="CAH1390953.1"/>
    <property type="molecule type" value="Genomic_DNA"/>
</dbReference>